<dbReference type="AlphaFoldDB" id="A0A8H5Q4T6"/>
<keyword evidence="2" id="KW-1185">Reference proteome</keyword>
<reference evidence="1 2" key="1">
    <citation type="submission" date="2020-05" db="EMBL/GenBank/DDBJ databases">
        <title>Identification and distribution of gene clusters putatively required for synthesis of sphingolipid metabolism inhibitors in phylogenetically diverse species of the filamentous fungus Fusarium.</title>
        <authorList>
            <person name="Kim H.-S."/>
            <person name="Busman M."/>
            <person name="Brown D.W."/>
            <person name="Divon H."/>
            <person name="Uhlig S."/>
            <person name="Proctor R.H."/>
        </authorList>
    </citation>
    <scope>NUCLEOTIDE SEQUENCE [LARGE SCALE GENOMIC DNA]</scope>
    <source>
        <strain evidence="1 2">NRRL 25211</strain>
    </source>
</reference>
<gene>
    <name evidence="1" type="ORF">FPANT_907</name>
</gene>
<protein>
    <submittedName>
        <fullName evidence="1">Uncharacterized protein</fullName>
    </submittedName>
</protein>
<dbReference type="Proteomes" id="UP000544095">
    <property type="component" value="Unassembled WGS sequence"/>
</dbReference>
<name>A0A8H5Q4T6_9HYPO</name>
<dbReference type="EMBL" id="JAAOAR010000041">
    <property type="protein sequence ID" value="KAF5607491.1"/>
    <property type="molecule type" value="Genomic_DNA"/>
</dbReference>
<accession>A0A8H5Q4T6</accession>
<organism evidence="1 2">
    <name type="scientific">Fusarium pseudoanthophilum</name>
    <dbReference type="NCBI Taxonomy" id="48495"/>
    <lineage>
        <taxon>Eukaryota</taxon>
        <taxon>Fungi</taxon>
        <taxon>Dikarya</taxon>
        <taxon>Ascomycota</taxon>
        <taxon>Pezizomycotina</taxon>
        <taxon>Sordariomycetes</taxon>
        <taxon>Hypocreomycetidae</taxon>
        <taxon>Hypocreales</taxon>
        <taxon>Nectriaceae</taxon>
        <taxon>Fusarium</taxon>
        <taxon>Fusarium fujikuroi species complex</taxon>
    </lineage>
</organism>
<comment type="caution">
    <text evidence="1">The sequence shown here is derived from an EMBL/GenBank/DDBJ whole genome shotgun (WGS) entry which is preliminary data.</text>
</comment>
<proteinExistence type="predicted"/>
<evidence type="ECO:0000313" key="1">
    <source>
        <dbReference type="EMBL" id="KAF5607491.1"/>
    </source>
</evidence>
<evidence type="ECO:0000313" key="2">
    <source>
        <dbReference type="Proteomes" id="UP000544095"/>
    </source>
</evidence>
<sequence>MSAFRPARSLQNFFVYKRPQARISICSLQHRSLETSSPAPETSSPGARAERRVRLMDRHDNEKVSYASPSFIAGFPFRYSYAQIINHDSFRKDMSKIPFGYAFVPSHKAAIGHICRRMARKQRREIFACVNTQRQNPPTDSQPKVGPQTAFGLYVPSDIADAAAIQFEEQVRAVQEKQIFYIREFFPYMHSRHIRSMHAKEYRYQKRSDWDLKKLMREVKWTVPQKVEKYLRDYIRKEGGRLTDEEVASVMRSWKDGSEMPNVGII</sequence>